<feature type="domain" description="Methyltransferase" evidence="3">
    <location>
        <begin position="4"/>
        <end position="200"/>
    </location>
</feature>
<dbReference type="STRING" id="542762.A0A4S4E6H4"/>
<keyword evidence="2" id="KW-0472">Membrane</keyword>
<accession>A0A4S4E6H4</accession>
<organism evidence="4 5">
    <name type="scientific">Camellia sinensis var. sinensis</name>
    <name type="common">China tea</name>
    <dbReference type="NCBI Taxonomy" id="542762"/>
    <lineage>
        <taxon>Eukaryota</taxon>
        <taxon>Viridiplantae</taxon>
        <taxon>Streptophyta</taxon>
        <taxon>Embryophyta</taxon>
        <taxon>Tracheophyta</taxon>
        <taxon>Spermatophyta</taxon>
        <taxon>Magnoliopsida</taxon>
        <taxon>eudicotyledons</taxon>
        <taxon>Gunneridae</taxon>
        <taxon>Pentapetalae</taxon>
        <taxon>asterids</taxon>
        <taxon>Ericales</taxon>
        <taxon>Theaceae</taxon>
        <taxon>Camellia</taxon>
    </lineage>
</organism>
<dbReference type="SUPFAM" id="SSF53335">
    <property type="entry name" value="S-adenosyl-L-methionine-dependent methyltransferases"/>
    <property type="match status" value="1"/>
</dbReference>
<evidence type="ECO:0000313" key="4">
    <source>
        <dbReference type="EMBL" id="THG11623.1"/>
    </source>
</evidence>
<dbReference type="InterPro" id="IPR025714">
    <property type="entry name" value="Methyltranfer_dom"/>
</dbReference>
<dbReference type="AlphaFoldDB" id="A0A4S4E6H4"/>
<sequence length="502" mass="55250">MNQKKKHEVKALAAIVSSIARSVGASTVVDVGAGQGYLAQVLSFQCQLSVIAIDSCSHHGRITDARAERIKKHYAAKICKSRIYIEIFFVCVAPFDYIYYFARLEDKNSSMLKTVTCRILSTDMLKALNSSLQSKDDVEHSNVIGQVAGEFSHGLSERNGLSSSSSSSPPSEGSKSPLLLAGLHACGDLSVTMLSKGIKQAGLLLGKSSRDLACQSAERWKGLGRDAGLHNFELHAFRAAFQMLFSILKVLYRYYPEILINSPAIGRQGKALRRQQNRRILESFLQNESTDSPNSLSRNNCKKKGNCLTMKSVKAGTDNNNGTYEIDNCDSTLKSCGGADSLGSSCGSDGSFYGFLPNHTAKCEEAKPADKYSLFERFCESGLHRLGLYYSKEIDFSGLWKEAEPFAELIGLYWSLRAALGPVLETILLLDRLLFLQEQDNPLEAVMLPIFDPTLSPRNVALIAKKVNSIVLTGAIPYILKWLLMAAMHCYKSHSYDAMNKC</sequence>
<proteinExistence type="predicted"/>
<gene>
    <name evidence="4" type="ORF">TEA_008490</name>
</gene>
<reference evidence="4 5" key="1">
    <citation type="journal article" date="2018" name="Proc. Natl. Acad. Sci. U.S.A.">
        <title>Draft genome sequence of Camellia sinensis var. sinensis provides insights into the evolution of the tea genome and tea quality.</title>
        <authorList>
            <person name="Wei C."/>
            <person name="Yang H."/>
            <person name="Wang S."/>
            <person name="Zhao J."/>
            <person name="Liu C."/>
            <person name="Gao L."/>
            <person name="Xia E."/>
            <person name="Lu Y."/>
            <person name="Tai Y."/>
            <person name="She G."/>
            <person name="Sun J."/>
            <person name="Cao H."/>
            <person name="Tong W."/>
            <person name="Gao Q."/>
            <person name="Li Y."/>
            <person name="Deng W."/>
            <person name="Jiang X."/>
            <person name="Wang W."/>
            <person name="Chen Q."/>
            <person name="Zhang S."/>
            <person name="Li H."/>
            <person name="Wu J."/>
            <person name="Wang P."/>
            <person name="Li P."/>
            <person name="Shi C."/>
            <person name="Zheng F."/>
            <person name="Jian J."/>
            <person name="Huang B."/>
            <person name="Shan D."/>
            <person name="Shi M."/>
            <person name="Fang C."/>
            <person name="Yue Y."/>
            <person name="Li F."/>
            <person name="Li D."/>
            <person name="Wei S."/>
            <person name="Han B."/>
            <person name="Jiang C."/>
            <person name="Yin Y."/>
            <person name="Xia T."/>
            <person name="Zhang Z."/>
            <person name="Bennetzen J.L."/>
            <person name="Zhao S."/>
            <person name="Wan X."/>
        </authorList>
    </citation>
    <scope>NUCLEOTIDE SEQUENCE [LARGE SCALE GENOMIC DNA]</scope>
    <source>
        <strain evidence="5">cv. Shuchazao</strain>
        <tissue evidence="4">Leaf</tissue>
    </source>
</reference>
<keyword evidence="5" id="KW-1185">Reference proteome</keyword>
<feature type="compositionally biased region" description="Low complexity" evidence="1">
    <location>
        <begin position="157"/>
        <end position="176"/>
    </location>
</feature>
<keyword evidence="2" id="KW-0812">Transmembrane</keyword>
<comment type="caution">
    <text evidence="4">The sequence shown here is derived from an EMBL/GenBank/DDBJ whole genome shotgun (WGS) entry which is preliminary data.</text>
</comment>
<evidence type="ECO:0000256" key="2">
    <source>
        <dbReference type="SAM" id="Phobius"/>
    </source>
</evidence>
<evidence type="ECO:0000313" key="5">
    <source>
        <dbReference type="Proteomes" id="UP000306102"/>
    </source>
</evidence>
<name>A0A4S4E6H4_CAMSN</name>
<evidence type="ECO:0000259" key="3">
    <source>
        <dbReference type="Pfam" id="PF13679"/>
    </source>
</evidence>
<dbReference type="InterPro" id="IPR029063">
    <property type="entry name" value="SAM-dependent_MTases_sf"/>
</dbReference>
<protein>
    <recommendedName>
        <fullName evidence="3">Methyltransferase domain-containing protein</fullName>
    </recommendedName>
</protein>
<feature type="transmembrane region" description="Helical" evidence="2">
    <location>
        <begin position="83"/>
        <end position="102"/>
    </location>
</feature>
<feature type="region of interest" description="Disordered" evidence="1">
    <location>
        <begin position="154"/>
        <end position="176"/>
    </location>
</feature>
<keyword evidence="2" id="KW-1133">Transmembrane helix</keyword>
<dbReference type="EMBL" id="SDRB02007146">
    <property type="protein sequence ID" value="THG11623.1"/>
    <property type="molecule type" value="Genomic_DNA"/>
</dbReference>
<dbReference type="Proteomes" id="UP000306102">
    <property type="component" value="Unassembled WGS sequence"/>
</dbReference>
<dbReference type="PANTHER" id="PTHR12496:SF0">
    <property type="entry name" value="METHYLTRANSFERASE DOMAIN-CONTAINING PROTEIN"/>
    <property type="match status" value="1"/>
</dbReference>
<dbReference type="PANTHER" id="PTHR12496">
    <property type="entry name" value="CGI-41 METHYLTRANSFERASE"/>
    <property type="match status" value="1"/>
</dbReference>
<dbReference type="InterPro" id="IPR052220">
    <property type="entry name" value="METTL25"/>
</dbReference>
<dbReference type="Pfam" id="PF13679">
    <property type="entry name" value="Methyltransf_32"/>
    <property type="match status" value="1"/>
</dbReference>
<evidence type="ECO:0000256" key="1">
    <source>
        <dbReference type="SAM" id="MobiDB-lite"/>
    </source>
</evidence>